<proteinExistence type="predicted"/>
<dbReference type="EMBL" id="HBIV01032248">
    <property type="protein sequence ID" value="CAE0671354.1"/>
    <property type="molecule type" value="Transcribed_RNA"/>
</dbReference>
<name>A0A7S3Z4I7_9EUKA</name>
<reference evidence="1" key="1">
    <citation type="submission" date="2021-01" db="EMBL/GenBank/DDBJ databases">
        <authorList>
            <person name="Corre E."/>
            <person name="Pelletier E."/>
            <person name="Niang G."/>
            <person name="Scheremetjew M."/>
            <person name="Finn R."/>
            <person name="Kale V."/>
            <person name="Holt S."/>
            <person name="Cochrane G."/>
            <person name="Meng A."/>
            <person name="Brown T."/>
            <person name="Cohen L."/>
        </authorList>
    </citation>
    <scope>NUCLEOTIDE SEQUENCE</scope>
    <source>
        <strain evidence="1">CCCM811</strain>
    </source>
</reference>
<accession>A0A7S3Z4I7</accession>
<gene>
    <name evidence="1" type="ORF">LGLO00237_LOCUS22999</name>
</gene>
<sequence length="99" mass="11036">MTLAFCATRSKYPGSAVRLSARHIVGSPNRDAVPCKHLFNGIAEGRAIDEESTSQHWYTCSRARRKIDALLYSSAPKSHSLETSYCQLLNERKLGTIHT</sequence>
<dbReference type="AlphaFoldDB" id="A0A7S3Z4I7"/>
<protein>
    <submittedName>
        <fullName evidence="1">Uncharacterized protein</fullName>
    </submittedName>
</protein>
<organism evidence="1">
    <name type="scientific">Lotharella globosa</name>
    <dbReference type="NCBI Taxonomy" id="91324"/>
    <lineage>
        <taxon>Eukaryota</taxon>
        <taxon>Sar</taxon>
        <taxon>Rhizaria</taxon>
        <taxon>Cercozoa</taxon>
        <taxon>Chlorarachniophyceae</taxon>
        <taxon>Lotharella</taxon>
    </lineage>
</organism>
<evidence type="ECO:0000313" key="1">
    <source>
        <dbReference type="EMBL" id="CAE0671354.1"/>
    </source>
</evidence>